<comment type="caution">
    <text evidence="2">The sequence shown here is derived from an EMBL/GenBank/DDBJ whole genome shotgun (WGS) entry which is preliminary data.</text>
</comment>
<dbReference type="Pfam" id="PF00293">
    <property type="entry name" value="NUDIX"/>
    <property type="match status" value="1"/>
</dbReference>
<evidence type="ECO:0000313" key="2">
    <source>
        <dbReference type="EMBL" id="GEO18775.1"/>
    </source>
</evidence>
<evidence type="ECO:0000259" key="1">
    <source>
        <dbReference type="Pfam" id="PF00293"/>
    </source>
</evidence>
<dbReference type="SUPFAM" id="SSF55811">
    <property type="entry name" value="Nudix"/>
    <property type="match status" value="1"/>
</dbReference>
<gene>
    <name evidence="2" type="ORF">MAE02_64710</name>
</gene>
<organism evidence="2 3">
    <name type="scientific">Microvirga aerophila</name>
    <dbReference type="NCBI Taxonomy" id="670291"/>
    <lineage>
        <taxon>Bacteria</taxon>
        <taxon>Pseudomonadati</taxon>
        <taxon>Pseudomonadota</taxon>
        <taxon>Alphaproteobacteria</taxon>
        <taxon>Hyphomicrobiales</taxon>
        <taxon>Methylobacteriaceae</taxon>
        <taxon>Microvirga</taxon>
    </lineage>
</organism>
<keyword evidence="3" id="KW-1185">Reference proteome</keyword>
<dbReference type="RefSeq" id="WP_114188413.1">
    <property type="nucleotide sequence ID" value="NZ_BJYU01000242.1"/>
</dbReference>
<proteinExistence type="predicted"/>
<dbReference type="AlphaFoldDB" id="A0A512C3I2"/>
<reference evidence="2 3" key="1">
    <citation type="submission" date="2019-07" db="EMBL/GenBank/DDBJ databases">
        <title>Whole genome shotgun sequence of Microvirga aerophila NBRC 106136.</title>
        <authorList>
            <person name="Hosoyama A."/>
            <person name="Uohara A."/>
            <person name="Ohji S."/>
            <person name="Ichikawa N."/>
        </authorList>
    </citation>
    <scope>NUCLEOTIDE SEQUENCE [LARGE SCALE GENOMIC DNA]</scope>
    <source>
        <strain evidence="2 3">NBRC 106136</strain>
    </source>
</reference>
<sequence length="124" mass="14148">MIRYKNTPMVVVVLVPLRNGLLMIRRALPGGYQMLGQTWQEAGAREVMEETGVVVIPEALRIVTVETTPDRRLNLIFCQSPPVEHQSTFVHDAEVSEVLVVHEPVETAFPLHTQRVREFFEREA</sequence>
<protein>
    <submittedName>
        <fullName evidence="2">NUDIX hydrolase</fullName>
    </submittedName>
</protein>
<feature type="domain" description="Nudix hydrolase" evidence="1">
    <location>
        <begin position="10"/>
        <end position="103"/>
    </location>
</feature>
<dbReference type="OrthoDB" id="9786141at2"/>
<dbReference type="Gene3D" id="3.90.79.10">
    <property type="entry name" value="Nucleoside Triphosphate Pyrophosphohydrolase"/>
    <property type="match status" value="1"/>
</dbReference>
<evidence type="ECO:0000313" key="3">
    <source>
        <dbReference type="Proteomes" id="UP000321085"/>
    </source>
</evidence>
<accession>A0A512C3I2</accession>
<dbReference type="EMBL" id="BJYU01000242">
    <property type="protein sequence ID" value="GEO18775.1"/>
    <property type="molecule type" value="Genomic_DNA"/>
</dbReference>
<dbReference type="InterPro" id="IPR000086">
    <property type="entry name" value="NUDIX_hydrolase_dom"/>
</dbReference>
<name>A0A512C3I2_9HYPH</name>
<keyword evidence="2" id="KW-0378">Hydrolase</keyword>
<dbReference type="Proteomes" id="UP000321085">
    <property type="component" value="Unassembled WGS sequence"/>
</dbReference>
<dbReference type="GO" id="GO:0016787">
    <property type="term" value="F:hydrolase activity"/>
    <property type="evidence" value="ECO:0007669"/>
    <property type="project" value="UniProtKB-KW"/>
</dbReference>
<dbReference type="InterPro" id="IPR015797">
    <property type="entry name" value="NUDIX_hydrolase-like_dom_sf"/>
</dbReference>